<organism evidence="1 2">
    <name type="scientific">Acidovorax soli</name>
    <dbReference type="NCBI Taxonomy" id="592050"/>
    <lineage>
        <taxon>Bacteria</taxon>
        <taxon>Pseudomonadati</taxon>
        <taxon>Pseudomonadota</taxon>
        <taxon>Betaproteobacteria</taxon>
        <taxon>Burkholderiales</taxon>
        <taxon>Comamonadaceae</taxon>
        <taxon>Acidovorax</taxon>
    </lineage>
</organism>
<evidence type="ECO:0000313" key="1">
    <source>
        <dbReference type="EMBL" id="MBB6558586.1"/>
    </source>
</evidence>
<dbReference type="EMBL" id="JACHLK010000002">
    <property type="protein sequence ID" value="MBB6558586.1"/>
    <property type="molecule type" value="Genomic_DNA"/>
</dbReference>
<dbReference type="RefSeq" id="WP_260420112.1">
    <property type="nucleotide sequence ID" value="NZ_JACHLK010000002.1"/>
</dbReference>
<proteinExistence type="predicted"/>
<evidence type="ECO:0000313" key="2">
    <source>
        <dbReference type="Proteomes" id="UP000575083"/>
    </source>
</evidence>
<evidence type="ECO:0008006" key="3">
    <source>
        <dbReference type="Google" id="ProtNLM"/>
    </source>
</evidence>
<name>A0A7X0U7Z4_9BURK</name>
<dbReference type="SUPFAM" id="SSF56645">
    <property type="entry name" value="Acyl-CoA dehydrogenase NM domain-like"/>
    <property type="match status" value="1"/>
</dbReference>
<reference evidence="1 2" key="1">
    <citation type="submission" date="2020-08" db="EMBL/GenBank/DDBJ databases">
        <title>Functional genomics of gut bacteria from endangered species of beetles.</title>
        <authorList>
            <person name="Carlos-Shanley C."/>
        </authorList>
    </citation>
    <scope>NUCLEOTIDE SEQUENCE [LARGE SCALE GENOMIC DNA]</scope>
    <source>
        <strain evidence="1 2">S00198</strain>
    </source>
</reference>
<dbReference type="AlphaFoldDB" id="A0A7X0U7Z4"/>
<sequence>MTDSQNLFSMAQALPGALASLGSAPVLRQLRYLVDNGLADLPPPGAGRTLERWQALSLVAGHDLSLARLYEGHTEALALLREMGGEAGVRGAVWAHWTAESPGRRVALGVAGQGATLSGSRAWSPGALGASHALLTAWLPGQQAPQLVAVELDHPSVTIHSDAWHPVGLPDTGSADVVFDGTPAVLVGAPGEHLRRPGFWQGSAGTAACWYGAAQALARVLYAAVQQSSPTHPSHGARAAALCKVDAVLGSTAALLRESAAWIDAHPLADAMTVALRAREAAESGARKVLKEVGHALEGTPWSRNAFFVRMVTDLPLFMRHSQGDRNDAARASALLAQQPPLWAL</sequence>
<protein>
    <recommendedName>
        <fullName evidence="3">Acyl-CoA dehydrogenase</fullName>
    </recommendedName>
</protein>
<dbReference type="InterPro" id="IPR009100">
    <property type="entry name" value="AcylCoA_DH/oxidase_NM_dom_sf"/>
</dbReference>
<dbReference type="Proteomes" id="UP000575083">
    <property type="component" value="Unassembled WGS sequence"/>
</dbReference>
<dbReference type="GO" id="GO:0016627">
    <property type="term" value="F:oxidoreductase activity, acting on the CH-CH group of donors"/>
    <property type="evidence" value="ECO:0007669"/>
    <property type="project" value="InterPro"/>
</dbReference>
<gene>
    <name evidence="1" type="ORF">HNP48_001250</name>
</gene>
<dbReference type="InterPro" id="IPR046373">
    <property type="entry name" value="Acyl-CoA_Oxase/DH_mid-dom_sf"/>
</dbReference>
<accession>A0A7X0U7Z4</accession>
<dbReference type="Gene3D" id="2.40.110.10">
    <property type="entry name" value="Butyryl-CoA Dehydrogenase, subunit A, domain 2"/>
    <property type="match status" value="1"/>
</dbReference>
<comment type="caution">
    <text evidence="1">The sequence shown here is derived from an EMBL/GenBank/DDBJ whole genome shotgun (WGS) entry which is preliminary data.</text>
</comment>
<keyword evidence="2" id="KW-1185">Reference proteome</keyword>